<dbReference type="PROSITE" id="PS50234">
    <property type="entry name" value="VWFA"/>
    <property type="match status" value="1"/>
</dbReference>
<keyword evidence="1" id="KW-0472">Membrane</keyword>
<keyword evidence="1" id="KW-0812">Transmembrane</keyword>
<protein>
    <submittedName>
        <fullName evidence="3">VWA domain-containing protein</fullName>
    </submittedName>
</protein>
<dbReference type="InterPro" id="IPR002035">
    <property type="entry name" value="VWF_A"/>
</dbReference>
<proteinExistence type="predicted"/>
<name>A0A1Q8VVK0_9ACTO</name>
<feature type="domain" description="VWFA" evidence="2">
    <location>
        <begin position="117"/>
        <end position="327"/>
    </location>
</feature>
<dbReference type="SUPFAM" id="SSF53300">
    <property type="entry name" value="vWA-like"/>
    <property type="match status" value="1"/>
</dbReference>
<sequence length="370" mass="41073">MVMLWLFIVLVVIAAAAIIAVFIIDRRSSGDPTVRAPKRFRAPWSRRGEDQAVELPRRLANSASLFQLPAVRKRIRAQRWLHALLAVMLVSGLVTAAAIAGRPVRVTERSDALANRDIVLCLDVSTSMVRIDSSVLTTFSEILEDFDGERVGIVAWNSSAQTIVPLTDDYELLRDQLTELGDVLDIDPENVTYKQQLAYQEAFGGTINNSINGSSLAGDGLASCAQAFDNQDLDRSRSIILATDNQVIDPDNEQIYPLPDAAKLLTERKIRLFSIYGADEDQPYQNLLNKTPEESREELKTVTEEQGKGRFYDVEDSGTGGQIVKELEKTEVSALGGRKQTRRTDVPQRLVITLSLVLLGYLGLTTWRRA</sequence>
<organism evidence="3 4">
    <name type="scientific">Actinomyces oris</name>
    <dbReference type="NCBI Taxonomy" id="544580"/>
    <lineage>
        <taxon>Bacteria</taxon>
        <taxon>Bacillati</taxon>
        <taxon>Actinomycetota</taxon>
        <taxon>Actinomycetes</taxon>
        <taxon>Actinomycetales</taxon>
        <taxon>Actinomycetaceae</taxon>
        <taxon>Actinomyces</taxon>
    </lineage>
</organism>
<feature type="transmembrane region" description="Helical" evidence="1">
    <location>
        <begin position="6"/>
        <end position="24"/>
    </location>
</feature>
<reference evidence="3 4" key="1">
    <citation type="submission" date="2016-12" db="EMBL/GenBank/DDBJ databases">
        <title>Genomic comparison of strains in the 'Actinomyces naeslundii' group.</title>
        <authorList>
            <person name="Mughal S.R."/>
            <person name="Do T."/>
            <person name="Gilbert S.C."/>
            <person name="Witherden E.A."/>
            <person name="Didelot X."/>
            <person name="Beighton D."/>
        </authorList>
    </citation>
    <scope>NUCLEOTIDE SEQUENCE [LARGE SCALE GENOMIC DNA]</scope>
    <source>
        <strain evidence="3 4">MMRCO6-1</strain>
    </source>
</reference>
<feature type="transmembrane region" description="Helical" evidence="1">
    <location>
        <begin position="80"/>
        <end position="100"/>
    </location>
</feature>
<evidence type="ECO:0000313" key="3">
    <source>
        <dbReference type="EMBL" id="OLO52194.1"/>
    </source>
</evidence>
<evidence type="ECO:0000259" key="2">
    <source>
        <dbReference type="PROSITE" id="PS50234"/>
    </source>
</evidence>
<keyword evidence="1" id="KW-1133">Transmembrane helix</keyword>
<gene>
    <name evidence="3" type="ORF">BKH27_09765</name>
</gene>
<evidence type="ECO:0000313" key="4">
    <source>
        <dbReference type="Proteomes" id="UP000185772"/>
    </source>
</evidence>
<accession>A0A1Q8VVK0</accession>
<dbReference type="RefSeq" id="WP_070658173.1">
    <property type="nucleotide sequence ID" value="NZ_MSKM01000037.1"/>
</dbReference>
<comment type="caution">
    <text evidence="3">The sequence shown here is derived from an EMBL/GenBank/DDBJ whole genome shotgun (WGS) entry which is preliminary data.</text>
</comment>
<dbReference type="Proteomes" id="UP000185772">
    <property type="component" value="Unassembled WGS sequence"/>
</dbReference>
<dbReference type="EMBL" id="MSKM01000037">
    <property type="protein sequence ID" value="OLO52194.1"/>
    <property type="molecule type" value="Genomic_DNA"/>
</dbReference>
<dbReference type="Pfam" id="PF13519">
    <property type="entry name" value="VWA_2"/>
    <property type="match status" value="1"/>
</dbReference>
<dbReference type="InterPro" id="IPR036465">
    <property type="entry name" value="vWFA_dom_sf"/>
</dbReference>
<dbReference type="AlphaFoldDB" id="A0A1Q8VVK0"/>
<dbReference type="Gene3D" id="3.40.50.410">
    <property type="entry name" value="von Willebrand factor, type A domain"/>
    <property type="match status" value="1"/>
</dbReference>
<evidence type="ECO:0000256" key="1">
    <source>
        <dbReference type="SAM" id="Phobius"/>
    </source>
</evidence>